<comment type="catalytic activity">
    <reaction evidence="13 14">
        <text>UDP-N-acetyl-alpha-D-muramate + L-alanine + ATP = UDP-N-acetyl-alpha-D-muramoyl-L-alanine + ADP + phosphate + H(+)</text>
        <dbReference type="Rhea" id="RHEA:23372"/>
        <dbReference type="ChEBI" id="CHEBI:15378"/>
        <dbReference type="ChEBI" id="CHEBI:30616"/>
        <dbReference type="ChEBI" id="CHEBI:43474"/>
        <dbReference type="ChEBI" id="CHEBI:57972"/>
        <dbReference type="ChEBI" id="CHEBI:70757"/>
        <dbReference type="ChEBI" id="CHEBI:83898"/>
        <dbReference type="ChEBI" id="CHEBI:456216"/>
        <dbReference type="EC" id="6.3.2.8"/>
    </reaction>
</comment>
<dbReference type="Gene3D" id="3.90.190.20">
    <property type="entry name" value="Mur ligase, C-terminal domain"/>
    <property type="match status" value="1"/>
</dbReference>
<dbReference type="GO" id="GO:0008763">
    <property type="term" value="F:UDP-N-acetylmuramate-L-alanine ligase activity"/>
    <property type="evidence" value="ECO:0007669"/>
    <property type="project" value="UniProtKB-UniRule"/>
</dbReference>
<evidence type="ECO:0000256" key="3">
    <source>
        <dbReference type="ARBA" id="ARBA00012211"/>
    </source>
</evidence>
<dbReference type="KEGG" id="chyd:H4K34_05905"/>
<dbReference type="UniPathway" id="UPA00219"/>
<comment type="similarity">
    <text evidence="14">Belongs to the MurCDEF family.</text>
</comment>
<evidence type="ECO:0000259" key="16">
    <source>
        <dbReference type="Pfam" id="PF01225"/>
    </source>
</evidence>
<evidence type="ECO:0000256" key="2">
    <source>
        <dbReference type="ARBA" id="ARBA00004752"/>
    </source>
</evidence>
<gene>
    <name evidence="14" type="primary">murC</name>
    <name evidence="19" type="ORF">H4K34_05905</name>
</gene>
<dbReference type="InterPro" id="IPR036565">
    <property type="entry name" value="Mur-like_cat_sf"/>
</dbReference>
<dbReference type="SUPFAM" id="SSF51984">
    <property type="entry name" value="MurCD N-terminal domain"/>
    <property type="match status" value="1"/>
</dbReference>
<dbReference type="Pfam" id="PF08245">
    <property type="entry name" value="Mur_ligase_M"/>
    <property type="match status" value="1"/>
</dbReference>
<dbReference type="RefSeq" id="WP_210759901.1">
    <property type="nucleotide sequence ID" value="NZ_CP060139.1"/>
</dbReference>
<dbReference type="InterPro" id="IPR013221">
    <property type="entry name" value="Mur_ligase_cen"/>
</dbReference>
<dbReference type="Pfam" id="PF02875">
    <property type="entry name" value="Mur_ligase_C"/>
    <property type="match status" value="1"/>
</dbReference>
<feature type="domain" description="Mur ligase central" evidence="18">
    <location>
        <begin position="114"/>
        <end position="283"/>
    </location>
</feature>
<dbReference type="GO" id="GO:0009252">
    <property type="term" value="P:peptidoglycan biosynthetic process"/>
    <property type="evidence" value="ECO:0007669"/>
    <property type="project" value="UniProtKB-UniRule"/>
</dbReference>
<keyword evidence="20" id="KW-1185">Reference proteome</keyword>
<sequence>MLDRPNIYLIGIGGIGMSALARYFQQSGRKVAGYDRYRSPLCEDLEAEGMKIHYEDDVKQIPSRFKAEDSLVIYTPAIPEDHSELNFFQKEGFEIVKRARVLGLIAQKHRCLAVAGTHGKTTTSSILAHLYRHAEVEISAFLGGISTNYQSNFWGHDDTDLLVAEADEYDRSFLNLKPTAAVITSTDADHLDIYGEAQSLEDTFREFAESVSDFVLVNESTNLNLGLKYGFGNQNSYYADQVQVREHQYHFDFVHPQGRISDISMLLPGRHNVENAVAAAALALKYGLSEAQIKAGLESFKGVKRRFEYHIQKEDLVYIDDYAHHPREIAALQNSVRELYPKRKITAIFQPHLYSRTRDFLNDFAESLSAFDEVILLELYPARERPIAGINSKALLDLIQSETKSLMARQEILSRFSEEKPELILTIGAGDIDQLIRPLKLALLK</sequence>
<accession>A0A7H0VI26</accession>
<dbReference type="EMBL" id="CP060139">
    <property type="protein sequence ID" value="QNR25374.1"/>
    <property type="molecule type" value="Genomic_DNA"/>
</dbReference>
<dbReference type="NCBIfam" id="TIGR01082">
    <property type="entry name" value="murC"/>
    <property type="match status" value="1"/>
</dbReference>
<keyword evidence="15" id="KW-1133">Transmembrane helix</keyword>
<dbReference type="AlphaFoldDB" id="A0A7H0VI26"/>
<comment type="pathway">
    <text evidence="2 14">Cell wall biogenesis; peptidoglycan biosynthesis.</text>
</comment>
<comment type="function">
    <text evidence="14">Cell wall formation.</text>
</comment>
<keyword evidence="8 14" id="KW-0067">ATP-binding</keyword>
<feature type="binding site" evidence="14">
    <location>
        <begin position="116"/>
        <end position="122"/>
    </location>
    <ligand>
        <name>ATP</name>
        <dbReference type="ChEBI" id="CHEBI:30616"/>
    </ligand>
</feature>
<proteinExistence type="inferred from homology"/>
<evidence type="ECO:0000256" key="5">
    <source>
        <dbReference type="ARBA" id="ARBA00022598"/>
    </source>
</evidence>
<keyword evidence="15" id="KW-0472">Membrane</keyword>
<evidence type="ECO:0000256" key="6">
    <source>
        <dbReference type="ARBA" id="ARBA00022618"/>
    </source>
</evidence>
<dbReference type="GO" id="GO:0051301">
    <property type="term" value="P:cell division"/>
    <property type="evidence" value="ECO:0007669"/>
    <property type="project" value="UniProtKB-KW"/>
</dbReference>
<dbReference type="EC" id="6.3.2.8" evidence="3 14"/>
<dbReference type="InterPro" id="IPR000713">
    <property type="entry name" value="Mur_ligase_N"/>
</dbReference>
<protein>
    <recommendedName>
        <fullName evidence="3 14">UDP-N-acetylmuramate--L-alanine ligase</fullName>
        <ecNumber evidence="3 14">6.3.2.8</ecNumber>
    </recommendedName>
    <alternativeName>
        <fullName evidence="14">UDP-N-acetylmuramoyl-L-alanine synthetase</fullName>
    </alternativeName>
</protein>
<evidence type="ECO:0000313" key="20">
    <source>
        <dbReference type="Proteomes" id="UP000516305"/>
    </source>
</evidence>
<feature type="domain" description="Mur ligase C-terminal" evidence="17">
    <location>
        <begin position="305"/>
        <end position="429"/>
    </location>
</feature>
<dbReference type="InterPro" id="IPR004101">
    <property type="entry name" value="Mur_ligase_C"/>
</dbReference>
<evidence type="ECO:0000256" key="12">
    <source>
        <dbReference type="ARBA" id="ARBA00023316"/>
    </source>
</evidence>
<dbReference type="Gene3D" id="3.40.50.720">
    <property type="entry name" value="NAD(P)-binding Rossmann-like Domain"/>
    <property type="match status" value="1"/>
</dbReference>
<dbReference type="InterPro" id="IPR005758">
    <property type="entry name" value="UDP-N-AcMur_Ala_ligase_MurC"/>
</dbReference>
<evidence type="ECO:0000256" key="14">
    <source>
        <dbReference type="HAMAP-Rule" id="MF_00046"/>
    </source>
</evidence>
<evidence type="ECO:0000259" key="17">
    <source>
        <dbReference type="Pfam" id="PF02875"/>
    </source>
</evidence>
<organism evidence="19 20">
    <name type="scientific">Croceimicrobium hydrocarbonivorans</name>
    <dbReference type="NCBI Taxonomy" id="2761580"/>
    <lineage>
        <taxon>Bacteria</taxon>
        <taxon>Pseudomonadati</taxon>
        <taxon>Bacteroidota</taxon>
        <taxon>Flavobacteriia</taxon>
        <taxon>Flavobacteriales</taxon>
        <taxon>Owenweeksiaceae</taxon>
        <taxon>Croceimicrobium</taxon>
    </lineage>
</organism>
<keyword evidence="6 14" id="KW-0132">Cell division</keyword>
<dbReference type="SUPFAM" id="SSF53244">
    <property type="entry name" value="MurD-like peptide ligases, peptide-binding domain"/>
    <property type="match status" value="1"/>
</dbReference>
<dbReference type="GO" id="GO:0005524">
    <property type="term" value="F:ATP binding"/>
    <property type="evidence" value="ECO:0007669"/>
    <property type="project" value="UniProtKB-UniRule"/>
</dbReference>
<dbReference type="Proteomes" id="UP000516305">
    <property type="component" value="Chromosome"/>
</dbReference>
<evidence type="ECO:0000256" key="15">
    <source>
        <dbReference type="SAM" id="Phobius"/>
    </source>
</evidence>
<dbReference type="GO" id="GO:0071555">
    <property type="term" value="P:cell wall organization"/>
    <property type="evidence" value="ECO:0007669"/>
    <property type="project" value="UniProtKB-KW"/>
</dbReference>
<comment type="subcellular location">
    <subcellularLocation>
        <location evidence="1 14">Cytoplasm</location>
    </subcellularLocation>
</comment>
<evidence type="ECO:0000259" key="18">
    <source>
        <dbReference type="Pfam" id="PF08245"/>
    </source>
</evidence>
<name>A0A7H0VI26_9FLAO</name>
<keyword evidence="5 14" id="KW-0436">Ligase</keyword>
<evidence type="ECO:0000256" key="8">
    <source>
        <dbReference type="ARBA" id="ARBA00022840"/>
    </source>
</evidence>
<dbReference type="PANTHER" id="PTHR43445">
    <property type="entry name" value="UDP-N-ACETYLMURAMATE--L-ALANINE LIGASE-RELATED"/>
    <property type="match status" value="1"/>
</dbReference>
<dbReference type="GO" id="GO:0008360">
    <property type="term" value="P:regulation of cell shape"/>
    <property type="evidence" value="ECO:0007669"/>
    <property type="project" value="UniProtKB-KW"/>
</dbReference>
<dbReference type="PANTHER" id="PTHR43445:SF3">
    <property type="entry name" value="UDP-N-ACETYLMURAMATE--L-ALANINE LIGASE"/>
    <property type="match status" value="1"/>
</dbReference>
<feature type="domain" description="Mur ligase N-terminal catalytic" evidence="16">
    <location>
        <begin position="7"/>
        <end position="109"/>
    </location>
</feature>
<keyword evidence="11 14" id="KW-0131">Cell cycle</keyword>
<evidence type="ECO:0000256" key="9">
    <source>
        <dbReference type="ARBA" id="ARBA00022960"/>
    </source>
</evidence>
<evidence type="ECO:0000256" key="7">
    <source>
        <dbReference type="ARBA" id="ARBA00022741"/>
    </source>
</evidence>
<evidence type="ECO:0000313" key="19">
    <source>
        <dbReference type="EMBL" id="QNR25374.1"/>
    </source>
</evidence>
<keyword evidence="10 14" id="KW-0573">Peptidoglycan synthesis</keyword>
<evidence type="ECO:0000256" key="11">
    <source>
        <dbReference type="ARBA" id="ARBA00023306"/>
    </source>
</evidence>
<evidence type="ECO:0000256" key="1">
    <source>
        <dbReference type="ARBA" id="ARBA00004496"/>
    </source>
</evidence>
<dbReference type="Gene3D" id="3.40.1190.10">
    <property type="entry name" value="Mur-like, catalytic domain"/>
    <property type="match status" value="1"/>
</dbReference>
<evidence type="ECO:0000256" key="10">
    <source>
        <dbReference type="ARBA" id="ARBA00022984"/>
    </source>
</evidence>
<feature type="transmembrane region" description="Helical" evidence="15">
    <location>
        <begin position="6"/>
        <end position="24"/>
    </location>
</feature>
<dbReference type="GO" id="GO:0005737">
    <property type="term" value="C:cytoplasm"/>
    <property type="evidence" value="ECO:0007669"/>
    <property type="project" value="UniProtKB-SubCell"/>
</dbReference>
<dbReference type="HAMAP" id="MF_00046">
    <property type="entry name" value="MurC"/>
    <property type="match status" value="1"/>
</dbReference>
<keyword evidence="12 14" id="KW-0961">Cell wall biogenesis/degradation</keyword>
<reference evidence="19 20" key="1">
    <citation type="submission" date="2020-08" db="EMBL/GenBank/DDBJ databases">
        <title>Croceimicrobium hydrocarbonivorans gen. nov., sp. nov., a novel marine bacterium isolated from a bacterial consortium that degrades polyethylene terephthalate.</title>
        <authorList>
            <person name="Liu R."/>
        </authorList>
    </citation>
    <scope>NUCLEOTIDE SEQUENCE [LARGE SCALE GENOMIC DNA]</scope>
    <source>
        <strain evidence="19 20">A20-9</strain>
    </source>
</reference>
<keyword evidence="7 14" id="KW-0547">Nucleotide-binding</keyword>
<dbReference type="Pfam" id="PF01225">
    <property type="entry name" value="Mur_ligase"/>
    <property type="match status" value="1"/>
</dbReference>
<keyword evidence="9 14" id="KW-0133">Cell shape</keyword>
<dbReference type="InterPro" id="IPR050061">
    <property type="entry name" value="MurCDEF_pg_biosynth"/>
</dbReference>
<keyword evidence="4 14" id="KW-0963">Cytoplasm</keyword>
<evidence type="ECO:0000256" key="4">
    <source>
        <dbReference type="ARBA" id="ARBA00022490"/>
    </source>
</evidence>
<dbReference type="InterPro" id="IPR036615">
    <property type="entry name" value="Mur_ligase_C_dom_sf"/>
</dbReference>
<keyword evidence="15" id="KW-0812">Transmembrane</keyword>
<dbReference type="SUPFAM" id="SSF53623">
    <property type="entry name" value="MurD-like peptide ligases, catalytic domain"/>
    <property type="match status" value="1"/>
</dbReference>
<evidence type="ECO:0000256" key="13">
    <source>
        <dbReference type="ARBA" id="ARBA00047833"/>
    </source>
</evidence>